<evidence type="ECO:0000313" key="4">
    <source>
        <dbReference type="Proteomes" id="UP000279029"/>
    </source>
</evidence>
<name>A0A3P7S325_9FIRM</name>
<protein>
    <submittedName>
        <fullName evidence="3">Type IV secretory pathway, VirB4 component</fullName>
    </submittedName>
</protein>
<feature type="compositionally biased region" description="Basic residues" evidence="1">
    <location>
        <begin position="15"/>
        <end position="28"/>
    </location>
</feature>
<keyword evidence="4" id="KW-1185">Reference proteome</keyword>
<evidence type="ECO:0000259" key="2">
    <source>
        <dbReference type="Pfam" id="PF19044"/>
    </source>
</evidence>
<gene>
    <name evidence="3" type="ORF">PATL70BA_3300</name>
</gene>
<dbReference type="Gene3D" id="1.10.8.730">
    <property type="match status" value="1"/>
</dbReference>
<feature type="domain" description="TraG P-loop" evidence="2">
    <location>
        <begin position="444"/>
        <end position="751"/>
    </location>
</feature>
<sequence>MSKKPTSQQKQSKNQPKKQQKKKAKKRKVADTAQATLKYKAIFPDGICQLSNRKFSKTIKFYDINYLLAQNEDKSQIFDGYCDFLNYFDSSISIQLSFVNMRASANVFLETIKIDHQEDDFNDIRKEYSEMLQSQLAKGNNGLIKTKFITYSIDADNYKKAKQRLERIEVDILNNFKVMGVKAFSLNGKERIELLHSMCHQDTGKQADFHWDIVKKGGMSTKDYIAPSSFNFSNPKQVKVGQTIGAVSYLQILAPELSDRMLADFLDLNSSIIINFHIKSIDQTQAIKMIKRKITDLDKMKIEEQKKAVRAGYDMDIIPSDLKTFNQEAKNLLEELQSRNERLFLVTVAIYNTAANKQNLENIIFQVSGVAQKYNCAIKRLDYQQENGFLTSLPLGENFLEINRALTTSSTAIFIPFTTQELFTEGQSLYYGLNALSNNMIMVDRKKLKNPNGLILGTPGSGKSFSAKREITNAFLITEDDIVISDPEAEYYPLVQKLGGQVIKLSPNSGDHINPLDINLNSGEYDPIRDKSDFIISLCEQVVGGRYGLDGEEVSIIDRCVRVMYERFMENPLPENMPILEDFYNVLVEQNNEKAMGIAIRLEIYVQGSMNVFNHHTNVDMNNRIICFDIKELGSTLKMLGMLIVQETVWNKVARNRESGISTRYYIDEFHLLLKDDATSKYSVEIWKRFRKWGGIPTGITQNVQDFLASREVSNIVGNSDFIYMLNQNAEDRQVLAKQLSISNHQLSYVTNSNEGEGLLFFGNVIIPFLDKFPKDTMLYRIMTTKPEEMVN</sequence>
<reference evidence="3 4" key="1">
    <citation type="submission" date="2018-09" db="EMBL/GenBank/DDBJ databases">
        <authorList>
            <person name="Postec A."/>
        </authorList>
    </citation>
    <scope>NUCLEOTIDE SEQUENCE [LARGE SCALE GENOMIC DNA]</scope>
    <source>
        <strain evidence="3">70B-A</strain>
    </source>
</reference>
<evidence type="ECO:0000313" key="3">
    <source>
        <dbReference type="EMBL" id="VDN49226.1"/>
    </source>
</evidence>
<dbReference type="KEGG" id="cbar:PATL70BA_3300"/>
<dbReference type="Proteomes" id="UP000279029">
    <property type="component" value="Chromosome"/>
</dbReference>
<dbReference type="InterPro" id="IPR051162">
    <property type="entry name" value="T4SS_component"/>
</dbReference>
<proteinExistence type="predicted"/>
<dbReference type="PANTHER" id="PTHR30121:SF6">
    <property type="entry name" value="SLR6007 PROTEIN"/>
    <property type="match status" value="1"/>
</dbReference>
<accession>A0A3P7S325</accession>
<feature type="compositionally biased region" description="Low complexity" evidence="1">
    <location>
        <begin position="1"/>
        <end position="14"/>
    </location>
</feature>
<dbReference type="EMBL" id="LR130778">
    <property type="protein sequence ID" value="VDN49226.1"/>
    <property type="molecule type" value="Genomic_DNA"/>
</dbReference>
<dbReference type="PANTHER" id="PTHR30121">
    <property type="entry name" value="UNCHARACTERIZED PROTEIN YJGR-RELATED"/>
    <property type="match status" value="1"/>
</dbReference>
<dbReference type="SUPFAM" id="SSF52540">
    <property type="entry name" value="P-loop containing nucleoside triphosphate hydrolases"/>
    <property type="match status" value="1"/>
</dbReference>
<dbReference type="NCBIfam" id="NF045971">
    <property type="entry name" value="conju_CD1110"/>
    <property type="match status" value="1"/>
</dbReference>
<feature type="region of interest" description="Disordered" evidence="1">
    <location>
        <begin position="1"/>
        <end position="31"/>
    </location>
</feature>
<dbReference type="InterPro" id="IPR043964">
    <property type="entry name" value="P-loop_TraG"/>
</dbReference>
<dbReference type="AlphaFoldDB" id="A0A3P7S325"/>
<dbReference type="InterPro" id="IPR027417">
    <property type="entry name" value="P-loop_NTPase"/>
</dbReference>
<organism evidence="3 4">
    <name type="scientific">Petrocella atlantisensis</name>
    <dbReference type="NCBI Taxonomy" id="2173034"/>
    <lineage>
        <taxon>Bacteria</taxon>
        <taxon>Bacillati</taxon>
        <taxon>Bacillota</taxon>
        <taxon>Clostridia</taxon>
        <taxon>Lachnospirales</taxon>
        <taxon>Vallitaleaceae</taxon>
        <taxon>Petrocella</taxon>
    </lineage>
</organism>
<dbReference type="Gene3D" id="3.40.50.300">
    <property type="entry name" value="P-loop containing nucleotide triphosphate hydrolases"/>
    <property type="match status" value="1"/>
</dbReference>
<evidence type="ECO:0000256" key="1">
    <source>
        <dbReference type="SAM" id="MobiDB-lite"/>
    </source>
</evidence>
<dbReference type="Pfam" id="PF19044">
    <property type="entry name" value="P-loop_TraG"/>
    <property type="match status" value="1"/>
</dbReference>